<evidence type="ECO:0000256" key="2">
    <source>
        <dbReference type="RuleBase" id="RU000487"/>
    </source>
</evidence>
<keyword evidence="3" id="KW-0175">Coiled coil</keyword>
<comment type="caution">
    <text evidence="5">The sequence shown here is derived from an EMBL/GenBank/DDBJ whole genome shotgun (WGS) entry which is preliminary data.</text>
</comment>
<dbReference type="OrthoDB" id="7340501at2759"/>
<dbReference type="Gene3D" id="3.30.420.40">
    <property type="match status" value="3"/>
</dbReference>
<protein>
    <submittedName>
        <fullName evidence="5">ACTR5</fullName>
    </submittedName>
</protein>
<evidence type="ECO:0000313" key="5">
    <source>
        <dbReference type="EMBL" id="CAG2244069.1"/>
    </source>
</evidence>
<dbReference type="InterPro" id="IPR043129">
    <property type="entry name" value="ATPase_NBD"/>
</dbReference>
<dbReference type="GO" id="GO:0046983">
    <property type="term" value="F:protein dimerization activity"/>
    <property type="evidence" value="ECO:0007669"/>
    <property type="project" value="InterPro"/>
</dbReference>
<evidence type="ECO:0000256" key="3">
    <source>
        <dbReference type="SAM" id="Coils"/>
    </source>
</evidence>
<dbReference type="Pfam" id="PF05699">
    <property type="entry name" value="Dimer_Tnp_hAT"/>
    <property type="match status" value="1"/>
</dbReference>
<dbReference type="Proteomes" id="UP000683360">
    <property type="component" value="Unassembled WGS sequence"/>
</dbReference>
<evidence type="ECO:0000256" key="1">
    <source>
        <dbReference type="ARBA" id="ARBA00003520"/>
    </source>
</evidence>
<dbReference type="FunFam" id="3.30.420.40:FF:000237">
    <property type="entry name" value="Actin-related protein 5"/>
    <property type="match status" value="1"/>
</dbReference>
<reference evidence="5" key="1">
    <citation type="submission" date="2021-03" db="EMBL/GenBank/DDBJ databases">
        <authorList>
            <person name="Bekaert M."/>
        </authorList>
    </citation>
    <scope>NUCLEOTIDE SEQUENCE</scope>
</reference>
<dbReference type="InterPro" id="IPR012337">
    <property type="entry name" value="RNaseH-like_sf"/>
</dbReference>
<accession>A0A8S3UJK5</accession>
<dbReference type="Pfam" id="PF00022">
    <property type="entry name" value="Actin"/>
    <property type="match status" value="2"/>
</dbReference>
<sequence length="1041" mass="119425">MATSILPSESPAEKTLLMMKKAAFNKLTLLFVNAHYIARQNEQDDIIKNSSFISVISDGSTDALIQGSGDNLCALFQNVGVSTLFIGVKNVAKADGNNISIAISTLLTEIPAIMERRSLLSYGIELAYKDAIKMVKIWQRCDALMLNIYLFYNDGPNVRKYLKASTNGDEKILETSRNLFLSRLIQAISTRFEGDLHLFKGCTVLSFNKWPSSLDEDTEFGDTLISELVDVCSPGFDDTVDADSIESEWTRFKCELYSSKKSLQMYTWEAAADAYMTKYPNLFTMVNYLLTLPSCSVDAERGFSSMKMIKNDWRSRLSANNLSDLMLVSLKQKMLMPLTQQKPLTSGSCTDDILIDVATSAEVEMEVNEDEEIETDNDYNLVQNVYLEAEKLEDEDDSIILKMTDQKNIFTFKDERPQQCPSLEYSTDFLQNKVPLVIDNGTYQCRAGWATSDKPQLIFKNITAKPRGKKETDTQVGNEINTTEVAKWLIRSPFDRNIVTLYDVQEQIFDYIFSHLGLNTDGYIDHPVVLTEPVCNPNLCRQQMSELLFECYNVPQVTYGIDAMFSLYANHDRMEDINSLIVSCGYQTTHLLPVLGGRLDASQCRRINLGGYHLETFMQRLLQLKYPGHFAAVSLNRAEELVRDHCHLSPDYNADLHEWVSNDYYDDNVHKIQLPYTNAPGNQLSAEQTKERREQQIKRLKEVTAKRRLEKLASEEQKLQELMSIQELLEDEDDDEAFDRALQNTSFDTPEELQSEINRLTIAIQRNRAKVLGIEPPPAEEPKKQTVYDLLEIPDDQLSADQVLTKKKQRMLKNAREGRLRAQALQIEKRQKELEEERKLEQRRRKDFNGWLQEVRGRRQKLLDARTARKQKKSDMAKRRTLASQQRMKMITQLAAGESSSAKKKADTFGQNDADWDVYKEIHPQNADSDSEVEEEQIEELEAMLREHDPEFQKELDLGGSEEFDIAEYYRLHLAIERVRVPELLFQPSMIGVEQAGIVETMDFLLHKYDQEKQKLLVQNVFLTGGNALFMNFKERLEKSC</sequence>
<dbReference type="CDD" id="cd10211">
    <property type="entry name" value="ASKHA_NBD_Arp5"/>
    <property type="match status" value="1"/>
</dbReference>
<evidence type="ECO:0000259" key="4">
    <source>
        <dbReference type="Pfam" id="PF05699"/>
    </source>
</evidence>
<dbReference type="InterPro" id="IPR008906">
    <property type="entry name" value="HATC_C_dom"/>
</dbReference>
<organism evidence="5 6">
    <name type="scientific">Mytilus edulis</name>
    <name type="common">Blue mussel</name>
    <dbReference type="NCBI Taxonomy" id="6550"/>
    <lineage>
        <taxon>Eukaryota</taxon>
        <taxon>Metazoa</taxon>
        <taxon>Spiralia</taxon>
        <taxon>Lophotrochozoa</taxon>
        <taxon>Mollusca</taxon>
        <taxon>Bivalvia</taxon>
        <taxon>Autobranchia</taxon>
        <taxon>Pteriomorphia</taxon>
        <taxon>Mytilida</taxon>
        <taxon>Mytiloidea</taxon>
        <taxon>Mytilidae</taxon>
        <taxon>Mytilinae</taxon>
        <taxon>Mytilus</taxon>
    </lineage>
</organism>
<dbReference type="FunFam" id="3.90.640.10:FF:000016">
    <property type="entry name" value="ARP5 actin-related protein 5 homolog"/>
    <property type="match status" value="1"/>
</dbReference>
<comment type="function">
    <text evidence="1">Actins are highly conserved proteins that are involved in various types of cell motility and are ubiquitously expressed in all eukaryotic cells.</text>
</comment>
<dbReference type="SUPFAM" id="SSF53067">
    <property type="entry name" value="Actin-like ATPase domain"/>
    <property type="match status" value="2"/>
</dbReference>
<dbReference type="InterPro" id="IPR004000">
    <property type="entry name" value="Actin"/>
</dbReference>
<evidence type="ECO:0000313" key="6">
    <source>
        <dbReference type="Proteomes" id="UP000683360"/>
    </source>
</evidence>
<feature type="coiled-coil region" evidence="3">
    <location>
        <begin position="686"/>
        <end position="732"/>
    </location>
</feature>
<dbReference type="PANTHER" id="PTHR11937">
    <property type="entry name" value="ACTIN"/>
    <property type="match status" value="1"/>
</dbReference>
<gene>
    <name evidence="5" type="ORF">MEDL_56170</name>
</gene>
<dbReference type="GO" id="GO:0060255">
    <property type="term" value="P:regulation of macromolecule metabolic process"/>
    <property type="evidence" value="ECO:0007669"/>
    <property type="project" value="UniProtKB-ARBA"/>
</dbReference>
<dbReference type="Gene3D" id="3.90.640.10">
    <property type="entry name" value="Actin, Chain A, domain 4"/>
    <property type="match status" value="2"/>
</dbReference>
<proteinExistence type="inferred from homology"/>
<dbReference type="SMART" id="SM00268">
    <property type="entry name" value="ACTIN"/>
    <property type="match status" value="1"/>
</dbReference>
<comment type="similarity">
    <text evidence="2">Belongs to the actin family.</text>
</comment>
<feature type="domain" description="HAT C-terminal dimerisation" evidence="4">
    <location>
        <begin position="274"/>
        <end position="333"/>
    </location>
</feature>
<feature type="coiled-coil region" evidence="3">
    <location>
        <begin position="817"/>
        <end position="845"/>
    </location>
</feature>
<dbReference type="EMBL" id="CAJPWZ010002726">
    <property type="protein sequence ID" value="CAG2244069.1"/>
    <property type="molecule type" value="Genomic_DNA"/>
</dbReference>
<dbReference type="SUPFAM" id="SSF53098">
    <property type="entry name" value="Ribonuclease H-like"/>
    <property type="match status" value="1"/>
</dbReference>
<name>A0A8S3UJK5_MYTED</name>
<dbReference type="AlphaFoldDB" id="A0A8S3UJK5"/>
<keyword evidence="6" id="KW-1185">Reference proteome</keyword>